<dbReference type="Proteomes" id="UP000526184">
    <property type="component" value="Unassembled WGS sequence"/>
</dbReference>
<keyword evidence="1" id="KW-1133">Transmembrane helix</keyword>
<reference evidence="2 3" key="1">
    <citation type="submission" date="2020-05" db="EMBL/GenBank/DDBJ databases">
        <title>Streptobacillus felis strain LHL191014123.</title>
        <authorList>
            <person name="Fawzy A."/>
            <person name="Rau J."/>
            <person name="Risse K."/>
            <person name="Schauerte N."/>
            <person name="Geiger C."/>
            <person name="Blom J."/>
            <person name="Imirzalioglu C."/>
            <person name="Falgenhauer J."/>
            <person name="Bach A."/>
            <person name="Herden C."/>
            <person name="Eisenberg T."/>
        </authorList>
    </citation>
    <scope>NUCLEOTIDE SEQUENCE [LARGE SCALE GENOMIC DNA]</scope>
    <source>
        <strain evidence="2 3">LHL191014123</strain>
    </source>
</reference>
<protein>
    <recommendedName>
        <fullName evidence="4">Lipoprotein</fullName>
    </recommendedName>
</protein>
<dbReference type="EMBL" id="JABMKT010000030">
    <property type="protein sequence ID" value="NYV28288.1"/>
    <property type="molecule type" value="Genomic_DNA"/>
</dbReference>
<evidence type="ECO:0000313" key="2">
    <source>
        <dbReference type="EMBL" id="NYV28288.1"/>
    </source>
</evidence>
<keyword evidence="1" id="KW-0812">Transmembrane</keyword>
<dbReference type="RefSeq" id="WP_180136291.1">
    <property type="nucleotide sequence ID" value="NZ_JABMKT010000030.1"/>
</dbReference>
<accession>A0A7Z0PFF5</accession>
<keyword evidence="3" id="KW-1185">Reference proteome</keyword>
<evidence type="ECO:0000313" key="3">
    <source>
        <dbReference type="Proteomes" id="UP000526184"/>
    </source>
</evidence>
<evidence type="ECO:0000256" key="1">
    <source>
        <dbReference type="SAM" id="Phobius"/>
    </source>
</evidence>
<name>A0A7Z0PFF5_9FUSO</name>
<evidence type="ECO:0008006" key="4">
    <source>
        <dbReference type="Google" id="ProtNLM"/>
    </source>
</evidence>
<organism evidence="2 3">
    <name type="scientific">Streptobacillus felis</name>
    <dbReference type="NCBI Taxonomy" id="1384509"/>
    <lineage>
        <taxon>Bacteria</taxon>
        <taxon>Fusobacteriati</taxon>
        <taxon>Fusobacteriota</taxon>
        <taxon>Fusobacteriia</taxon>
        <taxon>Fusobacteriales</taxon>
        <taxon>Leptotrichiaceae</taxon>
        <taxon>Streptobacillus</taxon>
    </lineage>
</organism>
<comment type="caution">
    <text evidence="2">The sequence shown here is derived from an EMBL/GenBank/DDBJ whole genome shotgun (WGS) entry which is preliminary data.</text>
</comment>
<sequence>MNLKIKRFRYVYTVLLILFSCYVYIEKKNYYLDKMDVALKLKEELDEVDVEYDQEIVMEFKNEEVSKIVIDDNEFIKAIYYFSNYTSTKLIDASRPIIKESDDYFEKVYVVFKLEGSLYSLYNFMQLIFLSEIFIDNSETYLLLNGDYFEISLGYYRERL</sequence>
<dbReference type="AlphaFoldDB" id="A0A7Z0PFF5"/>
<feature type="transmembrane region" description="Helical" evidence="1">
    <location>
        <begin position="7"/>
        <end position="25"/>
    </location>
</feature>
<dbReference type="PROSITE" id="PS51257">
    <property type="entry name" value="PROKAR_LIPOPROTEIN"/>
    <property type="match status" value="1"/>
</dbReference>
<gene>
    <name evidence="2" type="ORF">HP397_05665</name>
</gene>
<proteinExistence type="predicted"/>
<keyword evidence="1" id="KW-0472">Membrane</keyword>